<accession>A0A4C1UJ84</accession>
<evidence type="ECO:0000256" key="1">
    <source>
        <dbReference type="SAM" id="Phobius"/>
    </source>
</evidence>
<evidence type="ECO:0000313" key="2">
    <source>
        <dbReference type="EMBL" id="GBP26533.1"/>
    </source>
</evidence>
<keyword evidence="1" id="KW-0472">Membrane</keyword>
<feature type="transmembrane region" description="Helical" evidence="1">
    <location>
        <begin position="76"/>
        <end position="101"/>
    </location>
</feature>
<name>A0A4C1UJ84_EUMVA</name>
<dbReference type="Gene3D" id="1.20.1070.10">
    <property type="entry name" value="Rhodopsin 7-helix transmembrane proteins"/>
    <property type="match status" value="1"/>
</dbReference>
<dbReference type="AlphaFoldDB" id="A0A4C1UJ84"/>
<dbReference type="Proteomes" id="UP000299102">
    <property type="component" value="Unassembled WGS sequence"/>
</dbReference>
<gene>
    <name evidence="2" type="ORF">EVAR_86035_1</name>
</gene>
<sequence>MSYFCARVIIAGVAEVECDAFVRGRRRMTPFVRKTASLLVHLFDPVLAIAEHRYVERGDGRRDAQCLTQAGSFWPIFFYVMIIIFLFLLPLIILVILYSVIAKI</sequence>
<keyword evidence="1" id="KW-1133">Transmembrane helix</keyword>
<organism evidence="2 3">
    <name type="scientific">Eumeta variegata</name>
    <name type="common">Bagworm moth</name>
    <name type="synonym">Eumeta japonica</name>
    <dbReference type="NCBI Taxonomy" id="151549"/>
    <lineage>
        <taxon>Eukaryota</taxon>
        <taxon>Metazoa</taxon>
        <taxon>Ecdysozoa</taxon>
        <taxon>Arthropoda</taxon>
        <taxon>Hexapoda</taxon>
        <taxon>Insecta</taxon>
        <taxon>Pterygota</taxon>
        <taxon>Neoptera</taxon>
        <taxon>Endopterygota</taxon>
        <taxon>Lepidoptera</taxon>
        <taxon>Glossata</taxon>
        <taxon>Ditrysia</taxon>
        <taxon>Tineoidea</taxon>
        <taxon>Psychidae</taxon>
        <taxon>Oiketicinae</taxon>
        <taxon>Eumeta</taxon>
    </lineage>
</organism>
<dbReference type="STRING" id="151549.A0A4C1UJ84"/>
<keyword evidence="1" id="KW-0812">Transmembrane</keyword>
<reference evidence="2 3" key="1">
    <citation type="journal article" date="2019" name="Commun. Biol.">
        <title>The bagworm genome reveals a unique fibroin gene that provides high tensile strength.</title>
        <authorList>
            <person name="Kono N."/>
            <person name="Nakamura H."/>
            <person name="Ohtoshi R."/>
            <person name="Tomita M."/>
            <person name="Numata K."/>
            <person name="Arakawa K."/>
        </authorList>
    </citation>
    <scope>NUCLEOTIDE SEQUENCE [LARGE SCALE GENOMIC DNA]</scope>
</reference>
<dbReference type="EMBL" id="BGZK01000181">
    <property type="protein sequence ID" value="GBP26533.1"/>
    <property type="molecule type" value="Genomic_DNA"/>
</dbReference>
<proteinExistence type="predicted"/>
<evidence type="ECO:0000313" key="3">
    <source>
        <dbReference type="Proteomes" id="UP000299102"/>
    </source>
</evidence>
<comment type="caution">
    <text evidence="2">The sequence shown here is derived from an EMBL/GenBank/DDBJ whole genome shotgun (WGS) entry which is preliminary data.</text>
</comment>
<keyword evidence="3" id="KW-1185">Reference proteome</keyword>
<protein>
    <submittedName>
        <fullName evidence="2">Uncharacterized protein</fullName>
    </submittedName>
</protein>